<evidence type="ECO:0000313" key="2">
    <source>
        <dbReference type="Proteomes" id="UP001501509"/>
    </source>
</evidence>
<reference evidence="1 2" key="1">
    <citation type="journal article" date="2019" name="Int. J. Syst. Evol. Microbiol.">
        <title>The Global Catalogue of Microorganisms (GCM) 10K type strain sequencing project: providing services to taxonomists for standard genome sequencing and annotation.</title>
        <authorList>
            <consortium name="The Broad Institute Genomics Platform"/>
            <consortium name="The Broad Institute Genome Sequencing Center for Infectious Disease"/>
            <person name="Wu L."/>
            <person name="Ma J."/>
        </authorList>
    </citation>
    <scope>NUCLEOTIDE SEQUENCE [LARGE SCALE GENOMIC DNA]</scope>
    <source>
        <strain evidence="1 2">JCM 6833</strain>
    </source>
</reference>
<proteinExistence type="predicted"/>
<organism evidence="1 2">
    <name type="scientific">Actinomadura fulvescens</name>
    <dbReference type="NCBI Taxonomy" id="46160"/>
    <lineage>
        <taxon>Bacteria</taxon>
        <taxon>Bacillati</taxon>
        <taxon>Actinomycetota</taxon>
        <taxon>Actinomycetes</taxon>
        <taxon>Streptosporangiales</taxon>
        <taxon>Thermomonosporaceae</taxon>
        <taxon>Actinomadura</taxon>
    </lineage>
</organism>
<dbReference type="Proteomes" id="UP001501509">
    <property type="component" value="Unassembled WGS sequence"/>
</dbReference>
<protein>
    <submittedName>
        <fullName evidence="1">Uncharacterized protein</fullName>
    </submittedName>
</protein>
<name>A0ABN3R1I7_9ACTN</name>
<keyword evidence="2" id="KW-1185">Reference proteome</keyword>
<sequence length="81" mass="9134">MGVTADGWQIDVYDVNGDGDSFVAVCHDTGTTVGAFFHEGGSWWRVRMPSGTVRGMWVEPRIAEPWRDIVHRMLGTDRREP</sequence>
<accession>A0ABN3R1I7</accession>
<dbReference type="RefSeq" id="WP_344549508.1">
    <property type="nucleotide sequence ID" value="NZ_BAAATD010000060.1"/>
</dbReference>
<comment type="caution">
    <text evidence="1">The sequence shown here is derived from an EMBL/GenBank/DDBJ whole genome shotgun (WGS) entry which is preliminary data.</text>
</comment>
<gene>
    <name evidence="1" type="ORF">GCM10010411_96140</name>
</gene>
<dbReference type="EMBL" id="BAAATD010000060">
    <property type="protein sequence ID" value="GAA2641139.1"/>
    <property type="molecule type" value="Genomic_DNA"/>
</dbReference>
<evidence type="ECO:0000313" key="1">
    <source>
        <dbReference type="EMBL" id="GAA2641139.1"/>
    </source>
</evidence>